<dbReference type="GO" id="GO:0003700">
    <property type="term" value="F:DNA-binding transcription factor activity"/>
    <property type="evidence" value="ECO:0007669"/>
    <property type="project" value="InterPro"/>
</dbReference>
<dbReference type="InterPro" id="IPR018060">
    <property type="entry name" value="HTH_AraC"/>
</dbReference>
<dbReference type="InterPro" id="IPR032687">
    <property type="entry name" value="AraC-type_N"/>
</dbReference>
<dbReference type="InterPro" id="IPR009057">
    <property type="entry name" value="Homeodomain-like_sf"/>
</dbReference>
<dbReference type="EMBL" id="MVIM01000002">
    <property type="protein sequence ID" value="ORB67995.1"/>
    <property type="molecule type" value="Genomic_DNA"/>
</dbReference>
<name>A0A1X0JZG6_9MYCO</name>
<proteinExistence type="predicted"/>
<dbReference type="PROSITE" id="PS01124">
    <property type="entry name" value="HTH_ARAC_FAMILY_2"/>
    <property type="match status" value="1"/>
</dbReference>
<dbReference type="PANTHER" id="PTHR47894">
    <property type="entry name" value="HTH-TYPE TRANSCRIPTIONAL REGULATOR GADX"/>
    <property type="match status" value="1"/>
</dbReference>
<dbReference type="AlphaFoldDB" id="A0A1X0JZG6"/>
<evidence type="ECO:0000256" key="3">
    <source>
        <dbReference type="ARBA" id="ARBA00023163"/>
    </source>
</evidence>
<dbReference type="GO" id="GO:0005829">
    <property type="term" value="C:cytosol"/>
    <property type="evidence" value="ECO:0007669"/>
    <property type="project" value="TreeGrafter"/>
</dbReference>
<keyword evidence="1" id="KW-0805">Transcription regulation</keyword>
<dbReference type="GO" id="GO:0000976">
    <property type="term" value="F:transcription cis-regulatory region binding"/>
    <property type="evidence" value="ECO:0007669"/>
    <property type="project" value="TreeGrafter"/>
</dbReference>
<reference evidence="5 6" key="1">
    <citation type="submission" date="2017-02" db="EMBL/GenBank/DDBJ databases">
        <title>The new phylogeny of genus Mycobacterium.</title>
        <authorList>
            <person name="Tortoli E."/>
            <person name="Trovato A."/>
            <person name="Cirillo D.M."/>
        </authorList>
    </citation>
    <scope>NUCLEOTIDE SEQUENCE [LARGE SCALE GENOMIC DNA]</scope>
    <source>
        <strain evidence="5 6">DSM 44338</strain>
    </source>
</reference>
<protein>
    <submittedName>
        <fullName evidence="5">AraC family transcriptional regulator</fullName>
    </submittedName>
</protein>
<organism evidence="5 6">
    <name type="scientific">Mycolicibacterium tusciae</name>
    <dbReference type="NCBI Taxonomy" id="75922"/>
    <lineage>
        <taxon>Bacteria</taxon>
        <taxon>Bacillati</taxon>
        <taxon>Actinomycetota</taxon>
        <taxon>Actinomycetes</taxon>
        <taxon>Mycobacteriales</taxon>
        <taxon>Mycobacteriaceae</taxon>
        <taxon>Mycolicibacterium</taxon>
    </lineage>
</organism>
<dbReference type="Gene3D" id="1.10.10.60">
    <property type="entry name" value="Homeodomain-like"/>
    <property type="match status" value="1"/>
</dbReference>
<gene>
    <name evidence="5" type="ORF">BST47_04110</name>
</gene>
<dbReference type="STRING" id="75922.BST47_04110"/>
<keyword evidence="2" id="KW-0238">DNA-binding</keyword>
<sequence length="347" mass="37954">MTATRSSAGIRYAFAVARDADVPFERVLAGTHWTENGVVAAAYRMDQDDEFVMTANLVRELGDPLAAGISVGSQFTVGDLGIWGYALLSSANAGEALALALAYATLSPTVFNPQSVQVGDVTIVVLRYEHLPVDVREYYAARDLSALPLLLRMSGLAAAPLTVEVPFDGEQGERLRAALHPFDVETAATQYRFRIPTTALALRLPTADPITRAACARECERLVHTLEVAPTLSATVRSRFARSPEAMPSVEELAAELHMSTRTLRRQLDHEHTSYRELRNDVAHTLAVELLSVVGLSVNEVARRLGYSDTTAFSHAFRRWTGKPASDFRSSAQYRSESLSTRTRAFG</sequence>
<dbReference type="SMART" id="SM00342">
    <property type="entry name" value="HTH_ARAC"/>
    <property type="match status" value="1"/>
</dbReference>
<evidence type="ECO:0000313" key="6">
    <source>
        <dbReference type="Proteomes" id="UP000192411"/>
    </source>
</evidence>
<evidence type="ECO:0000313" key="5">
    <source>
        <dbReference type="EMBL" id="ORB67995.1"/>
    </source>
</evidence>
<dbReference type="OrthoDB" id="5241536at2"/>
<evidence type="ECO:0000256" key="2">
    <source>
        <dbReference type="ARBA" id="ARBA00023125"/>
    </source>
</evidence>
<comment type="caution">
    <text evidence="5">The sequence shown here is derived from an EMBL/GenBank/DDBJ whole genome shotgun (WGS) entry which is preliminary data.</text>
</comment>
<accession>A0A1X0JZG6</accession>
<dbReference type="SUPFAM" id="SSF46689">
    <property type="entry name" value="Homeodomain-like"/>
    <property type="match status" value="1"/>
</dbReference>
<dbReference type="PANTHER" id="PTHR47894:SF1">
    <property type="entry name" value="HTH-TYPE TRANSCRIPTIONAL REGULATOR VQSM"/>
    <property type="match status" value="1"/>
</dbReference>
<feature type="domain" description="HTH araC/xylS-type" evidence="4">
    <location>
        <begin position="230"/>
        <end position="331"/>
    </location>
</feature>
<dbReference type="Pfam" id="PF12625">
    <property type="entry name" value="Arabinose_bd"/>
    <property type="match status" value="1"/>
</dbReference>
<evidence type="ECO:0000259" key="4">
    <source>
        <dbReference type="PROSITE" id="PS01124"/>
    </source>
</evidence>
<evidence type="ECO:0000256" key="1">
    <source>
        <dbReference type="ARBA" id="ARBA00023015"/>
    </source>
</evidence>
<keyword evidence="6" id="KW-1185">Reference proteome</keyword>
<keyword evidence="3" id="KW-0804">Transcription</keyword>
<dbReference type="Proteomes" id="UP000192411">
    <property type="component" value="Unassembled WGS sequence"/>
</dbReference>
<dbReference type="Pfam" id="PF12833">
    <property type="entry name" value="HTH_18"/>
    <property type="match status" value="1"/>
</dbReference>